<evidence type="ECO:0000313" key="1">
    <source>
        <dbReference type="EMBL" id="THU86295.1"/>
    </source>
</evidence>
<keyword evidence="2" id="KW-1185">Reference proteome</keyword>
<dbReference type="AlphaFoldDB" id="A0A4V4HDB8"/>
<dbReference type="EMBL" id="ML179504">
    <property type="protein sequence ID" value="THU86295.1"/>
    <property type="molecule type" value="Genomic_DNA"/>
</dbReference>
<accession>A0A4V4HDB8</accession>
<protein>
    <recommendedName>
        <fullName evidence="3">Fe2OG dioxygenase domain-containing protein</fullName>
    </recommendedName>
</protein>
<reference evidence="1 2" key="1">
    <citation type="journal article" date="2019" name="Nat. Ecol. Evol.">
        <title>Megaphylogeny resolves global patterns of mushroom evolution.</title>
        <authorList>
            <person name="Varga T."/>
            <person name="Krizsan K."/>
            <person name="Foldi C."/>
            <person name="Dima B."/>
            <person name="Sanchez-Garcia M."/>
            <person name="Sanchez-Ramirez S."/>
            <person name="Szollosi G.J."/>
            <person name="Szarkandi J.G."/>
            <person name="Papp V."/>
            <person name="Albert L."/>
            <person name="Andreopoulos W."/>
            <person name="Angelini C."/>
            <person name="Antonin V."/>
            <person name="Barry K.W."/>
            <person name="Bougher N.L."/>
            <person name="Buchanan P."/>
            <person name="Buyck B."/>
            <person name="Bense V."/>
            <person name="Catcheside P."/>
            <person name="Chovatia M."/>
            <person name="Cooper J."/>
            <person name="Damon W."/>
            <person name="Desjardin D."/>
            <person name="Finy P."/>
            <person name="Geml J."/>
            <person name="Haridas S."/>
            <person name="Hughes K."/>
            <person name="Justo A."/>
            <person name="Karasinski D."/>
            <person name="Kautmanova I."/>
            <person name="Kiss B."/>
            <person name="Kocsube S."/>
            <person name="Kotiranta H."/>
            <person name="LaButti K.M."/>
            <person name="Lechner B.E."/>
            <person name="Liimatainen K."/>
            <person name="Lipzen A."/>
            <person name="Lukacs Z."/>
            <person name="Mihaltcheva S."/>
            <person name="Morgado L.N."/>
            <person name="Niskanen T."/>
            <person name="Noordeloos M.E."/>
            <person name="Ohm R.A."/>
            <person name="Ortiz-Santana B."/>
            <person name="Ovrebo C."/>
            <person name="Racz N."/>
            <person name="Riley R."/>
            <person name="Savchenko A."/>
            <person name="Shiryaev A."/>
            <person name="Soop K."/>
            <person name="Spirin V."/>
            <person name="Szebenyi C."/>
            <person name="Tomsovsky M."/>
            <person name="Tulloss R.E."/>
            <person name="Uehling J."/>
            <person name="Grigoriev I.V."/>
            <person name="Vagvolgyi C."/>
            <person name="Papp T."/>
            <person name="Martin F.M."/>
            <person name="Miettinen O."/>
            <person name="Hibbett D.S."/>
            <person name="Nagy L.G."/>
        </authorList>
    </citation>
    <scope>NUCLEOTIDE SEQUENCE [LARGE SCALE GENOMIC DNA]</scope>
    <source>
        <strain evidence="1 2">CBS 962.96</strain>
    </source>
</reference>
<dbReference type="Gene3D" id="3.60.130.30">
    <property type="match status" value="1"/>
</dbReference>
<dbReference type="OrthoDB" id="3052118at2759"/>
<name>A0A4V4HDB8_DENBC</name>
<organism evidence="1 2">
    <name type="scientific">Dendrothele bispora (strain CBS 962.96)</name>
    <dbReference type="NCBI Taxonomy" id="1314807"/>
    <lineage>
        <taxon>Eukaryota</taxon>
        <taxon>Fungi</taxon>
        <taxon>Dikarya</taxon>
        <taxon>Basidiomycota</taxon>
        <taxon>Agaricomycotina</taxon>
        <taxon>Agaricomycetes</taxon>
        <taxon>Agaricomycetidae</taxon>
        <taxon>Agaricales</taxon>
        <taxon>Agaricales incertae sedis</taxon>
        <taxon>Dendrothele</taxon>
    </lineage>
</organism>
<dbReference type="Proteomes" id="UP000297245">
    <property type="component" value="Unassembled WGS sequence"/>
</dbReference>
<proteinExistence type="predicted"/>
<sequence>MGLQLTVSLVLSVIHPDLFRAGREVLEYCCHPESHNGGTFEWASKWSSVYTAMTVVSGRKAPEHVDSHGRPNYFDSLISLGTASKPKIIFKELDSVFTYKAGTAVIFSGRGWTHEVPDWGTGERLCYASYMRPEIIQAHGHKVDSWGIRV</sequence>
<evidence type="ECO:0008006" key="3">
    <source>
        <dbReference type="Google" id="ProtNLM"/>
    </source>
</evidence>
<gene>
    <name evidence="1" type="ORF">K435DRAFT_683963</name>
</gene>
<evidence type="ECO:0000313" key="2">
    <source>
        <dbReference type="Proteomes" id="UP000297245"/>
    </source>
</evidence>